<dbReference type="NCBIfam" id="TIGR00172">
    <property type="entry name" value="maf"/>
    <property type="match status" value="1"/>
</dbReference>
<organism evidence="5 6">
    <name type="scientific">Algoriphagus aquimarinus</name>
    <dbReference type="NCBI Taxonomy" id="237018"/>
    <lineage>
        <taxon>Bacteria</taxon>
        <taxon>Pseudomonadati</taxon>
        <taxon>Bacteroidota</taxon>
        <taxon>Cytophagia</taxon>
        <taxon>Cytophagales</taxon>
        <taxon>Cyclobacteriaceae</taxon>
        <taxon>Algoriphagus</taxon>
    </lineage>
</organism>
<comment type="similarity">
    <text evidence="4">Belongs to the Maf family. YhdE subfamily.</text>
</comment>
<gene>
    <name evidence="5" type="ORF">SAMN04489723_12425</name>
</gene>
<dbReference type="GO" id="GO:0009117">
    <property type="term" value="P:nucleotide metabolic process"/>
    <property type="evidence" value="ECO:0007669"/>
    <property type="project" value="UniProtKB-KW"/>
</dbReference>
<evidence type="ECO:0000313" key="6">
    <source>
        <dbReference type="Proteomes" id="UP000198790"/>
    </source>
</evidence>
<protein>
    <recommendedName>
        <fullName evidence="4">dTTP/UTP pyrophosphatase</fullName>
        <shortName evidence="4">dTTPase/UTPase</shortName>
        <ecNumber evidence="4">3.6.1.9</ecNumber>
    </recommendedName>
    <alternativeName>
        <fullName evidence="4">Nucleoside triphosphate pyrophosphatase</fullName>
    </alternativeName>
    <alternativeName>
        <fullName evidence="4">Nucleotide pyrophosphatase</fullName>
        <shortName evidence="4">Nucleotide PPase</shortName>
    </alternativeName>
</protein>
<keyword evidence="4" id="KW-0963">Cytoplasm</keyword>
<dbReference type="PIRSF" id="PIRSF006305">
    <property type="entry name" value="Maf"/>
    <property type="match status" value="1"/>
</dbReference>
<feature type="site" description="Important for substrate specificity" evidence="4">
    <location>
        <position position="86"/>
    </location>
</feature>
<dbReference type="GO" id="GO:0005737">
    <property type="term" value="C:cytoplasm"/>
    <property type="evidence" value="ECO:0007669"/>
    <property type="project" value="UniProtKB-SubCell"/>
</dbReference>
<dbReference type="PANTHER" id="PTHR43213">
    <property type="entry name" value="BIFUNCTIONAL DTTP/UTP PYROPHOSPHATASE/METHYLTRANSFERASE PROTEIN-RELATED"/>
    <property type="match status" value="1"/>
</dbReference>
<name>A0A1I1CDW2_9BACT</name>
<evidence type="ECO:0000256" key="4">
    <source>
        <dbReference type="HAMAP-Rule" id="MF_00528"/>
    </source>
</evidence>
<feature type="site" description="Important for substrate specificity" evidence="4">
    <location>
        <position position="168"/>
    </location>
</feature>
<keyword evidence="2 4" id="KW-0378">Hydrolase</keyword>
<comment type="catalytic activity">
    <reaction evidence="4">
        <text>dTTP + H2O = dTMP + diphosphate + H(+)</text>
        <dbReference type="Rhea" id="RHEA:28534"/>
        <dbReference type="ChEBI" id="CHEBI:15377"/>
        <dbReference type="ChEBI" id="CHEBI:15378"/>
        <dbReference type="ChEBI" id="CHEBI:33019"/>
        <dbReference type="ChEBI" id="CHEBI:37568"/>
        <dbReference type="ChEBI" id="CHEBI:63528"/>
        <dbReference type="EC" id="3.6.1.9"/>
    </reaction>
</comment>
<dbReference type="EC" id="3.6.1.9" evidence="4"/>
<dbReference type="STRING" id="237018.SAMN04489723_12425"/>
<dbReference type="Pfam" id="PF02545">
    <property type="entry name" value="Maf"/>
    <property type="match status" value="1"/>
</dbReference>
<dbReference type="InterPro" id="IPR029001">
    <property type="entry name" value="ITPase-like_fam"/>
</dbReference>
<comment type="function">
    <text evidence="4">Nucleoside triphosphate pyrophosphatase that hydrolyzes dTTP and UTP. May have a dual role in cell division arrest and in preventing the incorporation of modified nucleotides into cellular nucleic acids.</text>
</comment>
<dbReference type="InterPro" id="IPR003697">
    <property type="entry name" value="Maf-like"/>
</dbReference>
<keyword evidence="3 4" id="KW-0546">Nucleotide metabolism</keyword>
<dbReference type="EMBL" id="FOKK01000024">
    <property type="protein sequence ID" value="SFB58623.1"/>
    <property type="molecule type" value="Genomic_DNA"/>
</dbReference>
<dbReference type="AlphaFoldDB" id="A0A1I1CDW2"/>
<evidence type="ECO:0000256" key="1">
    <source>
        <dbReference type="ARBA" id="ARBA00001968"/>
    </source>
</evidence>
<evidence type="ECO:0000256" key="3">
    <source>
        <dbReference type="ARBA" id="ARBA00023080"/>
    </source>
</evidence>
<dbReference type="CDD" id="cd00555">
    <property type="entry name" value="Maf"/>
    <property type="match status" value="1"/>
</dbReference>
<comment type="catalytic activity">
    <reaction evidence="4">
        <text>UTP + H2O = UMP + diphosphate + H(+)</text>
        <dbReference type="Rhea" id="RHEA:29395"/>
        <dbReference type="ChEBI" id="CHEBI:15377"/>
        <dbReference type="ChEBI" id="CHEBI:15378"/>
        <dbReference type="ChEBI" id="CHEBI:33019"/>
        <dbReference type="ChEBI" id="CHEBI:46398"/>
        <dbReference type="ChEBI" id="CHEBI:57865"/>
        <dbReference type="EC" id="3.6.1.9"/>
    </reaction>
</comment>
<proteinExistence type="inferred from homology"/>
<comment type="caution">
    <text evidence="4">Lacks conserved residue(s) required for the propagation of feature annotation.</text>
</comment>
<accession>A0A1I1CDW2</accession>
<dbReference type="GO" id="GO:0036221">
    <property type="term" value="F:UTP diphosphatase activity"/>
    <property type="evidence" value="ECO:0007669"/>
    <property type="project" value="RHEA"/>
</dbReference>
<feature type="site" description="Important for substrate specificity" evidence="4">
    <location>
        <position position="27"/>
    </location>
</feature>
<keyword evidence="6" id="KW-1185">Reference proteome</keyword>
<reference evidence="5 6" key="1">
    <citation type="submission" date="2016-10" db="EMBL/GenBank/DDBJ databases">
        <authorList>
            <person name="de Groot N.N."/>
        </authorList>
    </citation>
    <scope>NUCLEOTIDE SEQUENCE [LARGE SCALE GENOMIC DNA]</scope>
    <source>
        <strain evidence="5 6">DSM 23399</strain>
    </source>
</reference>
<dbReference type="Proteomes" id="UP000198790">
    <property type="component" value="Unassembled WGS sequence"/>
</dbReference>
<dbReference type="Gene3D" id="3.90.950.10">
    <property type="match status" value="1"/>
</dbReference>
<comment type="subcellular location">
    <subcellularLocation>
        <location evidence="4">Cytoplasm</location>
    </subcellularLocation>
</comment>
<feature type="active site" description="Proton acceptor" evidence="4">
    <location>
        <position position="85"/>
    </location>
</feature>
<dbReference type="SUPFAM" id="SSF52972">
    <property type="entry name" value="ITPase-like"/>
    <property type="match status" value="1"/>
</dbReference>
<evidence type="ECO:0000256" key="2">
    <source>
        <dbReference type="ARBA" id="ARBA00022801"/>
    </source>
</evidence>
<dbReference type="HAMAP" id="MF_00528">
    <property type="entry name" value="Maf"/>
    <property type="match status" value="1"/>
</dbReference>
<evidence type="ECO:0000313" key="5">
    <source>
        <dbReference type="EMBL" id="SFB58623.1"/>
    </source>
</evidence>
<comment type="cofactor">
    <cofactor evidence="1 4">
        <name>a divalent metal cation</name>
        <dbReference type="ChEBI" id="CHEBI:60240"/>
    </cofactor>
</comment>
<dbReference type="PANTHER" id="PTHR43213:SF5">
    <property type="entry name" value="BIFUNCTIONAL DTTP_UTP PYROPHOSPHATASE_METHYLTRANSFERASE PROTEIN-RELATED"/>
    <property type="match status" value="1"/>
</dbReference>
<dbReference type="GO" id="GO:0036218">
    <property type="term" value="F:dTTP diphosphatase activity"/>
    <property type="evidence" value="ECO:0007669"/>
    <property type="project" value="RHEA"/>
</dbReference>
<sequence length="201" mass="22982">MNLISTMDPFLSNLSNKKIILASNSPRRQELLKGLEIEFEVKLNSVDETIPKDIQAEYVAAYLSKLKSEAFVDELAENEILITSDTVVIASGHVLGKPKTEEEAFDMLKSLSGSTHTVMTAVTLRDKTRQITLEDETIVTFRFLEEEEIWHYIHQYKPMDKAGAYGIQEWIGFMGVERIEGSYYNVMGFPLHLVYAQLKKW</sequence>